<dbReference type="AlphaFoldDB" id="A0A0N4WMH8"/>
<sequence>MQNYAYILTSHGLNSKKLIDGVHSTTLSCASVIDSSLLRSDIRQLRIEWVTRDERLHVIGVHSGASCPLNCFFVAWRRRSIHTVSVKYRISGWRCFQGWGRRAAR</sequence>
<accession>A0A0N4WMH8</accession>
<evidence type="ECO:0000313" key="1">
    <source>
        <dbReference type="EMBL" id="VDO45584.1"/>
    </source>
</evidence>
<evidence type="ECO:0000313" key="3">
    <source>
        <dbReference type="WBParaSite" id="HPLM_0001241501-mRNA-1"/>
    </source>
</evidence>
<protein>
    <submittedName>
        <fullName evidence="3">Neur_chan_LBD domain-containing protein</fullName>
    </submittedName>
</protein>
<evidence type="ECO:0000313" key="2">
    <source>
        <dbReference type="Proteomes" id="UP000268014"/>
    </source>
</evidence>
<reference evidence="1 2" key="2">
    <citation type="submission" date="2018-11" db="EMBL/GenBank/DDBJ databases">
        <authorList>
            <consortium name="Pathogen Informatics"/>
        </authorList>
    </citation>
    <scope>NUCLEOTIDE SEQUENCE [LARGE SCALE GENOMIC DNA]</scope>
    <source>
        <strain evidence="1 2">MHpl1</strain>
    </source>
</reference>
<dbReference type="Proteomes" id="UP000268014">
    <property type="component" value="Unassembled WGS sequence"/>
</dbReference>
<keyword evidence="2" id="KW-1185">Reference proteome</keyword>
<proteinExistence type="predicted"/>
<reference evidence="3" key="1">
    <citation type="submission" date="2017-02" db="UniProtKB">
        <authorList>
            <consortium name="WormBaseParasite"/>
        </authorList>
    </citation>
    <scope>IDENTIFICATION</scope>
</reference>
<organism evidence="3">
    <name type="scientific">Haemonchus placei</name>
    <name type="common">Barber's pole worm</name>
    <dbReference type="NCBI Taxonomy" id="6290"/>
    <lineage>
        <taxon>Eukaryota</taxon>
        <taxon>Metazoa</taxon>
        <taxon>Ecdysozoa</taxon>
        <taxon>Nematoda</taxon>
        <taxon>Chromadorea</taxon>
        <taxon>Rhabditida</taxon>
        <taxon>Rhabditina</taxon>
        <taxon>Rhabditomorpha</taxon>
        <taxon>Strongyloidea</taxon>
        <taxon>Trichostrongylidae</taxon>
        <taxon>Haemonchus</taxon>
    </lineage>
</organism>
<name>A0A0N4WMH8_HAEPC</name>
<gene>
    <name evidence="1" type="ORF">HPLM_LOCUS12407</name>
</gene>
<dbReference type="WBParaSite" id="HPLM_0001241501-mRNA-1">
    <property type="protein sequence ID" value="HPLM_0001241501-mRNA-1"/>
    <property type="gene ID" value="HPLM_0001241501"/>
</dbReference>
<dbReference type="EMBL" id="UZAF01017858">
    <property type="protein sequence ID" value="VDO45584.1"/>
    <property type="molecule type" value="Genomic_DNA"/>
</dbReference>